<name>A0A7C2B4R1_THERO</name>
<evidence type="ECO:0000313" key="6">
    <source>
        <dbReference type="EMBL" id="HEF65184.1"/>
    </source>
</evidence>
<keyword evidence="5" id="KW-0472">Membrane</keyword>
<reference evidence="6" key="1">
    <citation type="journal article" date="2020" name="mSystems">
        <title>Genome- and Community-Level Interaction Insights into Carbon Utilization and Element Cycling Functions of Hydrothermarchaeota in Hydrothermal Sediment.</title>
        <authorList>
            <person name="Zhou Z."/>
            <person name="Liu Y."/>
            <person name="Xu W."/>
            <person name="Pan J."/>
            <person name="Luo Z.H."/>
            <person name="Li M."/>
        </authorList>
    </citation>
    <scope>NUCLEOTIDE SEQUENCE [LARGE SCALE GENOMIC DNA]</scope>
    <source>
        <strain evidence="6">SpSt-222</strain>
    </source>
</reference>
<dbReference type="EMBL" id="DSJL01000011">
    <property type="protein sequence ID" value="HEF65184.1"/>
    <property type="molecule type" value="Genomic_DNA"/>
</dbReference>
<evidence type="ECO:0000256" key="2">
    <source>
        <dbReference type="ARBA" id="ARBA00007511"/>
    </source>
</evidence>
<dbReference type="NCBIfam" id="TIGR03718">
    <property type="entry name" value="R_switched_Alx"/>
    <property type="match status" value="1"/>
</dbReference>
<protein>
    <submittedName>
        <fullName evidence="6">TerC family protein</fullName>
    </submittedName>
</protein>
<comment type="subcellular location">
    <subcellularLocation>
        <location evidence="1">Membrane</location>
        <topology evidence="1">Multi-pass membrane protein</topology>
    </subcellularLocation>
</comment>
<evidence type="ECO:0000256" key="5">
    <source>
        <dbReference type="ARBA" id="ARBA00023136"/>
    </source>
</evidence>
<dbReference type="InterPro" id="IPR005496">
    <property type="entry name" value="Integral_membrane_TerC"/>
</dbReference>
<proteinExistence type="inferred from homology"/>
<dbReference type="InterPro" id="IPR022369">
    <property type="entry name" value="Integral_membrane_TerC_rswitch"/>
</dbReference>
<sequence length="319" mass="36450">MVEVPLWGWFAFIGLILVLLALDLGVFHRKAHVVEMKEAGLWIAFWVSLSLLFGIFLWFIEGHEAGLQYFTGYLIELSLSADNMFVFVLIFTAFAVPAQYQHRVLYYGILGALLMRGAMILGGAWLIKEFHWILYLFGAFLVFTGIRMLLEREEREVDVENNIAIRIVSRFAPIVPRYFEQHFFVRIDGKRYATPLIVVLVLVELTDLMFALDSIPAIFAVTRDPFIVFSSNVFAILGLRSMYFLLAGLVRRLAYLRYGLAFILSYIGVKMLIQDFYKIPTVVSLGIVIVTLAISVVVSLLLAERRLVRHHAEVTQANE</sequence>
<accession>A0A7C2B4R1</accession>
<comment type="caution">
    <text evidence="6">The sequence shown here is derived from an EMBL/GenBank/DDBJ whole genome shotgun (WGS) entry which is preliminary data.</text>
</comment>
<evidence type="ECO:0000256" key="3">
    <source>
        <dbReference type="ARBA" id="ARBA00022692"/>
    </source>
</evidence>
<dbReference type="PANTHER" id="PTHR30238">
    <property type="entry name" value="MEMBRANE BOUND PREDICTED REDOX MODULATOR"/>
    <property type="match status" value="1"/>
</dbReference>
<dbReference type="GO" id="GO:0016020">
    <property type="term" value="C:membrane"/>
    <property type="evidence" value="ECO:0007669"/>
    <property type="project" value="UniProtKB-SubCell"/>
</dbReference>
<gene>
    <name evidence="6" type="ORF">ENP47_06280</name>
</gene>
<evidence type="ECO:0000256" key="1">
    <source>
        <dbReference type="ARBA" id="ARBA00004141"/>
    </source>
</evidence>
<evidence type="ECO:0000256" key="4">
    <source>
        <dbReference type="ARBA" id="ARBA00022989"/>
    </source>
</evidence>
<keyword evidence="4" id="KW-1133">Transmembrane helix</keyword>
<dbReference type="Pfam" id="PF03741">
    <property type="entry name" value="TerC"/>
    <property type="match status" value="1"/>
</dbReference>
<comment type="similarity">
    <text evidence="2">Belongs to the TerC family.</text>
</comment>
<keyword evidence="3" id="KW-0812">Transmembrane</keyword>
<dbReference type="PANTHER" id="PTHR30238:SF0">
    <property type="entry name" value="THYLAKOID MEMBRANE PROTEIN TERC, CHLOROPLASTIC"/>
    <property type="match status" value="1"/>
</dbReference>
<dbReference type="AlphaFoldDB" id="A0A7C2B4R1"/>
<organism evidence="6">
    <name type="scientific">Thermomicrobium roseum</name>
    <dbReference type="NCBI Taxonomy" id="500"/>
    <lineage>
        <taxon>Bacteria</taxon>
        <taxon>Pseudomonadati</taxon>
        <taxon>Thermomicrobiota</taxon>
        <taxon>Thermomicrobia</taxon>
        <taxon>Thermomicrobiales</taxon>
        <taxon>Thermomicrobiaceae</taxon>
        <taxon>Thermomicrobium</taxon>
    </lineage>
</organism>